<comment type="caution">
    <text evidence="1">The sequence shown here is derived from an EMBL/GenBank/DDBJ whole genome shotgun (WGS) entry which is preliminary data.</text>
</comment>
<evidence type="ECO:0000313" key="1">
    <source>
        <dbReference type="EMBL" id="KAL0119866.1"/>
    </source>
</evidence>
<accession>A0AAW2G1F8</accession>
<reference evidence="1 2" key="1">
    <citation type="submission" date="2023-03" db="EMBL/GenBank/DDBJ databases">
        <title>High recombination rates correlate with genetic variation in Cardiocondyla obscurior ants.</title>
        <authorList>
            <person name="Errbii M."/>
        </authorList>
    </citation>
    <scope>NUCLEOTIDE SEQUENCE [LARGE SCALE GENOMIC DNA]</scope>
    <source>
        <strain evidence="1">Alpha-2009</strain>
        <tissue evidence="1">Whole body</tissue>
    </source>
</reference>
<evidence type="ECO:0000313" key="2">
    <source>
        <dbReference type="Proteomes" id="UP001430953"/>
    </source>
</evidence>
<gene>
    <name evidence="1" type="ORF">PUN28_007945</name>
</gene>
<proteinExistence type="predicted"/>
<dbReference type="AlphaFoldDB" id="A0AAW2G1F8"/>
<dbReference type="EMBL" id="JADYXP020000007">
    <property type="protein sequence ID" value="KAL0119866.1"/>
    <property type="molecule type" value="Genomic_DNA"/>
</dbReference>
<sequence length="109" mass="12518">MEFHSSSKAVQRIAIIPSLMSAPVLRTQTASVQCVPVRDTRNGCSSSYDSNSVSPRKRIIAKDENLSRRLSVHSHLGSFFFFFLQTPYVQLTSQHFETLRFQMRIKLLR</sequence>
<name>A0AAW2G1F8_9HYME</name>
<organism evidence="1 2">
    <name type="scientific">Cardiocondyla obscurior</name>
    <dbReference type="NCBI Taxonomy" id="286306"/>
    <lineage>
        <taxon>Eukaryota</taxon>
        <taxon>Metazoa</taxon>
        <taxon>Ecdysozoa</taxon>
        <taxon>Arthropoda</taxon>
        <taxon>Hexapoda</taxon>
        <taxon>Insecta</taxon>
        <taxon>Pterygota</taxon>
        <taxon>Neoptera</taxon>
        <taxon>Endopterygota</taxon>
        <taxon>Hymenoptera</taxon>
        <taxon>Apocrita</taxon>
        <taxon>Aculeata</taxon>
        <taxon>Formicoidea</taxon>
        <taxon>Formicidae</taxon>
        <taxon>Myrmicinae</taxon>
        <taxon>Cardiocondyla</taxon>
    </lineage>
</organism>
<keyword evidence="2" id="KW-1185">Reference proteome</keyword>
<dbReference type="Proteomes" id="UP001430953">
    <property type="component" value="Unassembled WGS sequence"/>
</dbReference>
<protein>
    <submittedName>
        <fullName evidence="1">Uncharacterized protein</fullName>
    </submittedName>
</protein>